<organism evidence="2 3">
    <name type="scientific">Anaeromicropila herbilytica</name>
    <dbReference type="NCBI Taxonomy" id="2785025"/>
    <lineage>
        <taxon>Bacteria</taxon>
        <taxon>Bacillati</taxon>
        <taxon>Bacillota</taxon>
        <taxon>Clostridia</taxon>
        <taxon>Lachnospirales</taxon>
        <taxon>Lachnospiraceae</taxon>
        <taxon>Anaeromicropila</taxon>
    </lineage>
</organism>
<dbReference type="Proteomes" id="UP000595897">
    <property type="component" value="Chromosome"/>
</dbReference>
<evidence type="ECO:0000313" key="3">
    <source>
        <dbReference type="Proteomes" id="UP000595897"/>
    </source>
</evidence>
<dbReference type="EMBL" id="AP024169">
    <property type="protein sequence ID" value="BCN32899.1"/>
    <property type="molecule type" value="Genomic_DNA"/>
</dbReference>
<reference evidence="2 3" key="1">
    <citation type="submission" date="2020-11" db="EMBL/GenBank/DDBJ databases">
        <title>Draft genome sequencing of a Lachnospiraceae strain isolated from anoxic soil subjected to BSD treatment.</title>
        <authorList>
            <person name="Uek A."/>
            <person name="Tonouchi A."/>
        </authorList>
    </citation>
    <scope>NUCLEOTIDE SEQUENCE [LARGE SCALE GENOMIC DNA]</scope>
    <source>
        <strain evidence="2 3">TB5</strain>
    </source>
</reference>
<dbReference type="AlphaFoldDB" id="A0A7R7IF79"/>
<dbReference type="SUPFAM" id="SSF54001">
    <property type="entry name" value="Cysteine proteinases"/>
    <property type="match status" value="1"/>
</dbReference>
<dbReference type="SMART" id="SM00460">
    <property type="entry name" value="TGc"/>
    <property type="match status" value="1"/>
</dbReference>
<keyword evidence="3" id="KW-1185">Reference proteome</keyword>
<protein>
    <recommendedName>
        <fullName evidence="1">Transglutaminase-like domain-containing protein</fullName>
    </recommendedName>
</protein>
<dbReference type="Pfam" id="PF01841">
    <property type="entry name" value="Transglut_core"/>
    <property type="match status" value="1"/>
</dbReference>
<feature type="domain" description="Transglutaminase-like" evidence="1">
    <location>
        <begin position="392"/>
        <end position="451"/>
    </location>
</feature>
<evidence type="ECO:0000313" key="2">
    <source>
        <dbReference type="EMBL" id="BCN32899.1"/>
    </source>
</evidence>
<dbReference type="Gene3D" id="3.10.620.30">
    <property type="match status" value="1"/>
</dbReference>
<proteinExistence type="predicted"/>
<dbReference type="KEGG" id="ahb:bsdtb5_41940"/>
<dbReference type="SUPFAM" id="SSF49373">
    <property type="entry name" value="Invasin/intimin cell-adhesion fragments"/>
    <property type="match status" value="1"/>
</dbReference>
<sequence>MKKHLEKAIIILLIITIILPGFNARKAHAETNNEYYIFLDGHYCNNIRAIKYNNTVYIDLASIYKFLYYSENEKWIDKKDIGCDYSIIKTKPYKAELAISPNKISDAFSLIDFTEGKKEYTIKCDDSTIPTRKYKADRPPVVIGEGEDAIFYVPAKSLDKLLYYKSFSKEETKKYLGVEGNIIAFSDQMKINSISKAVKCGSTYSERNKNIVNATKLSINLWEHSDDKEDGDSYRYGYVEYNNIKSIDITRSYTRDHKTEKIMSQQEQLDLVGTSQKPTWTSSDSSILQISNNGEIIPINFGSAVVTATISNRSVSCTVNVCPDGLNSATLAKKTFGLTDESLETYNIIQEFVNNNITSSMSDTDKVNIVLDWFINNKQYDDTLQKYSPLEAIVGKEAVCADYALAFRLFMNMLDIPCYYVEGYSKDKPDVGHAWNCVYVNNKYYYVDATWSSASKKYFSETLWTDHMEYTEVNYFDEAHGFGGK</sequence>
<evidence type="ECO:0000259" key="1">
    <source>
        <dbReference type="SMART" id="SM00460"/>
    </source>
</evidence>
<dbReference type="PANTHER" id="PTHR46333">
    <property type="entry name" value="CYTOKINESIS PROTEIN 3"/>
    <property type="match status" value="1"/>
</dbReference>
<dbReference type="InterPro" id="IPR052557">
    <property type="entry name" value="CAP/Cytokinesis_protein"/>
</dbReference>
<dbReference type="GO" id="GO:0005737">
    <property type="term" value="C:cytoplasm"/>
    <property type="evidence" value="ECO:0007669"/>
    <property type="project" value="TreeGrafter"/>
</dbReference>
<dbReference type="Gene3D" id="2.60.40.1080">
    <property type="match status" value="1"/>
</dbReference>
<accession>A0A7R7IF79</accession>
<dbReference type="InterPro" id="IPR038765">
    <property type="entry name" value="Papain-like_cys_pep_sf"/>
</dbReference>
<name>A0A7R7IF79_9FIRM</name>
<gene>
    <name evidence="2" type="ORF">bsdtb5_41940</name>
</gene>
<dbReference type="InterPro" id="IPR008964">
    <property type="entry name" value="Invasin/intimin_cell_adhesion"/>
</dbReference>
<dbReference type="RefSeq" id="WP_271713902.1">
    <property type="nucleotide sequence ID" value="NZ_AP024169.1"/>
</dbReference>
<dbReference type="PANTHER" id="PTHR46333:SF2">
    <property type="entry name" value="CYTOKINESIS PROTEIN 3"/>
    <property type="match status" value="1"/>
</dbReference>
<dbReference type="InterPro" id="IPR002931">
    <property type="entry name" value="Transglutaminase-like"/>
</dbReference>